<dbReference type="Gene3D" id="1.10.287.950">
    <property type="entry name" value="Methyl-accepting chemotaxis protein"/>
    <property type="match status" value="1"/>
</dbReference>
<gene>
    <name evidence="3" type="ORF">CHH57_08830</name>
</gene>
<dbReference type="EMBL" id="NPBQ01000052">
    <property type="protein sequence ID" value="PAD83638.1"/>
    <property type="molecule type" value="Genomic_DNA"/>
</dbReference>
<dbReference type="Pfam" id="PF00015">
    <property type="entry name" value="MCPsignal"/>
    <property type="match status" value="1"/>
</dbReference>
<evidence type="ECO:0000313" key="4">
    <source>
        <dbReference type="Proteomes" id="UP000216961"/>
    </source>
</evidence>
<proteinExistence type="inferred from homology"/>
<dbReference type="GO" id="GO:0004888">
    <property type="term" value="F:transmembrane signaling receptor activity"/>
    <property type="evidence" value="ECO:0007669"/>
    <property type="project" value="InterPro"/>
</dbReference>
<dbReference type="PRINTS" id="PR00260">
    <property type="entry name" value="CHEMTRNSDUCR"/>
</dbReference>
<dbReference type="GO" id="GO:0016020">
    <property type="term" value="C:membrane"/>
    <property type="evidence" value="ECO:0007669"/>
    <property type="project" value="InterPro"/>
</dbReference>
<dbReference type="SMART" id="SM00283">
    <property type="entry name" value="MA"/>
    <property type="match status" value="1"/>
</dbReference>
<organism evidence="3 4">
    <name type="scientific">Niallia circulans</name>
    <name type="common">Bacillus circulans</name>
    <dbReference type="NCBI Taxonomy" id="1397"/>
    <lineage>
        <taxon>Bacteria</taxon>
        <taxon>Bacillati</taxon>
        <taxon>Bacillota</taxon>
        <taxon>Bacilli</taxon>
        <taxon>Bacillales</taxon>
        <taxon>Bacillaceae</taxon>
        <taxon>Niallia</taxon>
    </lineage>
</organism>
<dbReference type="PANTHER" id="PTHR32089">
    <property type="entry name" value="METHYL-ACCEPTING CHEMOTAXIS PROTEIN MCPB"/>
    <property type="match status" value="1"/>
</dbReference>
<dbReference type="RefSeq" id="WP_095329893.1">
    <property type="nucleotide sequence ID" value="NZ_CP026031.1"/>
</dbReference>
<evidence type="ECO:0000256" key="2">
    <source>
        <dbReference type="ARBA" id="ARBA00029447"/>
    </source>
</evidence>
<comment type="similarity">
    <text evidence="2">Belongs to the methyl-accepting chemotaxis (MCP) protein family.</text>
</comment>
<dbReference type="Proteomes" id="UP000216961">
    <property type="component" value="Unassembled WGS sequence"/>
</dbReference>
<keyword evidence="1" id="KW-0807">Transducer</keyword>
<accession>A0A268FE39</accession>
<dbReference type="AlphaFoldDB" id="A0A268FE39"/>
<dbReference type="PANTHER" id="PTHR32089:SF112">
    <property type="entry name" value="LYSOZYME-LIKE PROTEIN-RELATED"/>
    <property type="match status" value="1"/>
</dbReference>
<dbReference type="GO" id="GO:0007165">
    <property type="term" value="P:signal transduction"/>
    <property type="evidence" value="ECO:0007669"/>
    <property type="project" value="UniProtKB-KW"/>
</dbReference>
<evidence type="ECO:0000256" key="1">
    <source>
        <dbReference type="ARBA" id="ARBA00023224"/>
    </source>
</evidence>
<protein>
    <submittedName>
        <fullName evidence="3">Chemotaxis protein</fullName>
    </submittedName>
</protein>
<name>A0A268FE39_NIACI</name>
<dbReference type="InterPro" id="IPR004089">
    <property type="entry name" value="MCPsignal_dom"/>
</dbReference>
<sequence length="273" mass="30297">MIKQVESLEDIIPIVPIIKAAIPADLSIAICDKEKFIAYFPGEIINLHIKTNQPLQSDEPLREAIQLKKTLKQEVPADFYGFEFIGTASPILNKKGEVIGGIAVQLKRQTEIRNIVDQITKSLTQSQKHIDHIADGSHSLVDFSKILLEQSSVAEENIRKTNEVVSIIKKVADQTNLLGLNAAIEAARAGEKGRGFEVVANEIRKFSKETVSFTQTISQTMEQIKQTTQSINESIGKIAAIGEKQADSIEHTSVFMEEILEMAKKLNDYSNKL</sequence>
<dbReference type="GO" id="GO:0006935">
    <property type="term" value="P:chemotaxis"/>
    <property type="evidence" value="ECO:0007669"/>
    <property type="project" value="InterPro"/>
</dbReference>
<dbReference type="KEGG" id="bcir:C2I06_14325"/>
<dbReference type="SUPFAM" id="SSF58104">
    <property type="entry name" value="Methyl-accepting chemotaxis protein (MCP) signaling domain"/>
    <property type="match status" value="1"/>
</dbReference>
<dbReference type="InterPro" id="IPR004090">
    <property type="entry name" value="Chemotax_Me-accpt_rcpt"/>
</dbReference>
<evidence type="ECO:0000313" key="3">
    <source>
        <dbReference type="EMBL" id="PAD83638.1"/>
    </source>
</evidence>
<dbReference type="PROSITE" id="PS50111">
    <property type="entry name" value="CHEMOTAXIS_TRANSDUC_2"/>
    <property type="match status" value="1"/>
</dbReference>
<comment type="caution">
    <text evidence="3">The sequence shown here is derived from an EMBL/GenBank/DDBJ whole genome shotgun (WGS) entry which is preliminary data.</text>
</comment>
<reference evidence="3 4" key="1">
    <citation type="submission" date="2017-07" db="EMBL/GenBank/DDBJ databases">
        <title>Isolation and whole genome analysis of endospore-forming bacteria from heroin.</title>
        <authorList>
            <person name="Kalinowski J."/>
            <person name="Ahrens B."/>
            <person name="Al-Dilaimi A."/>
            <person name="Winkler A."/>
            <person name="Wibberg D."/>
            <person name="Schleenbecker U."/>
            <person name="Ruckert C."/>
            <person name="Wolfel R."/>
            <person name="Grass G."/>
        </authorList>
    </citation>
    <scope>NUCLEOTIDE SEQUENCE [LARGE SCALE GENOMIC DNA]</scope>
    <source>
        <strain evidence="3 4">7521-2</strain>
    </source>
</reference>